<evidence type="ECO:0000313" key="2">
    <source>
        <dbReference type="EMBL" id="CAH2046147.1"/>
    </source>
</evidence>
<accession>A0ABN8I1H2</accession>
<name>A0ABN8I1H2_9NEOP</name>
<feature type="region of interest" description="Disordered" evidence="1">
    <location>
        <begin position="1"/>
        <end position="20"/>
    </location>
</feature>
<gene>
    <name evidence="2" type="ORF">IPOD504_LOCUS5389</name>
</gene>
<proteinExistence type="predicted"/>
<evidence type="ECO:0000313" key="3">
    <source>
        <dbReference type="Proteomes" id="UP000837857"/>
    </source>
</evidence>
<sequence>MRGRSPPPHHPPPSAARATADDASNYVQLCLLCRGPPSASTPRPGRRTRIPAEAQLRLTYCVKIRNSALFLDNS</sequence>
<organism evidence="2 3">
    <name type="scientific">Iphiclides podalirius</name>
    <name type="common">scarce swallowtail</name>
    <dbReference type="NCBI Taxonomy" id="110791"/>
    <lineage>
        <taxon>Eukaryota</taxon>
        <taxon>Metazoa</taxon>
        <taxon>Ecdysozoa</taxon>
        <taxon>Arthropoda</taxon>
        <taxon>Hexapoda</taxon>
        <taxon>Insecta</taxon>
        <taxon>Pterygota</taxon>
        <taxon>Neoptera</taxon>
        <taxon>Endopterygota</taxon>
        <taxon>Lepidoptera</taxon>
        <taxon>Glossata</taxon>
        <taxon>Ditrysia</taxon>
        <taxon>Papilionoidea</taxon>
        <taxon>Papilionidae</taxon>
        <taxon>Papilioninae</taxon>
        <taxon>Iphiclides</taxon>
    </lineage>
</organism>
<dbReference type="Proteomes" id="UP000837857">
    <property type="component" value="Chromosome 16"/>
</dbReference>
<reference evidence="2" key="1">
    <citation type="submission" date="2022-03" db="EMBL/GenBank/DDBJ databases">
        <authorList>
            <person name="Martin H S."/>
        </authorList>
    </citation>
    <scope>NUCLEOTIDE SEQUENCE</scope>
</reference>
<feature type="compositionally biased region" description="Pro residues" evidence="1">
    <location>
        <begin position="1"/>
        <end position="14"/>
    </location>
</feature>
<protein>
    <submittedName>
        <fullName evidence="2">Uncharacterized protein</fullName>
    </submittedName>
</protein>
<keyword evidence="3" id="KW-1185">Reference proteome</keyword>
<dbReference type="EMBL" id="OW152828">
    <property type="protein sequence ID" value="CAH2046147.1"/>
    <property type="molecule type" value="Genomic_DNA"/>
</dbReference>
<feature type="non-terminal residue" evidence="2">
    <location>
        <position position="74"/>
    </location>
</feature>
<evidence type="ECO:0000256" key="1">
    <source>
        <dbReference type="SAM" id="MobiDB-lite"/>
    </source>
</evidence>